<sequence>MVHHVEFRHIIPHAFELPSHQPVGAEILVQQNQGMTLEPVDGQALPDRVILGGNQHDLV</sequence>
<dbReference type="AlphaFoldDB" id="A0A645J8K4"/>
<accession>A0A645J8K4</accession>
<evidence type="ECO:0000313" key="1">
    <source>
        <dbReference type="EMBL" id="MPN55823.1"/>
    </source>
</evidence>
<protein>
    <submittedName>
        <fullName evidence="1">Uncharacterized protein</fullName>
    </submittedName>
</protein>
<comment type="caution">
    <text evidence="1">The sequence shown here is derived from an EMBL/GenBank/DDBJ whole genome shotgun (WGS) entry which is preliminary data.</text>
</comment>
<proteinExistence type="predicted"/>
<name>A0A645J8K4_9ZZZZ</name>
<reference evidence="1" key="1">
    <citation type="submission" date="2019-08" db="EMBL/GenBank/DDBJ databases">
        <authorList>
            <person name="Kucharzyk K."/>
            <person name="Murdoch R.W."/>
            <person name="Higgins S."/>
            <person name="Loffler F."/>
        </authorList>
    </citation>
    <scope>NUCLEOTIDE SEQUENCE</scope>
</reference>
<gene>
    <name evidence="1" type="ORF">SDC9_203507</name>
</gene>
<organism evidence="1">
    <name type="scientific">bioreactor metagenome</name>
    <dbReference type="NCBI Taxonomy" id="1076179"/>
    <lineage>
        <taxon>unclassified sequences</taxon>
        <taxon>metagenomes</taxon>
        <taxon>ecological metagenomes</taxon>
    </lineage>
</organism>
<dbReference type="EMBL" id="VSSQ01125487">
    <property type="protein sequence ID" value="MPN55823.1"/>
    <property type="molecule type" value="Genomic_DNA"/>
</dbReference>